<evidence type="ECO:0000313" key="2">
    <source>
        <dbReference type="EMBL" id="SFV54019.1"/>
    </source>
</evidence>
<dbReference type="InterPro" id="IPR004256">
    <property type="entry name" value="DUF234"/>
</dbReference>
<reference evidence="2" key="1">
    <citation type="submission" date="2016-10" db="EMBL/GenBank/DDBJ databases">
        <authorList>
            <person name="de Groot N.N."/>
        </authorList>
    </citation>
    <scope>NUCLEOTIDE SEQUENCE</scope>
</reference>
<dbReference type="PANTHER" id="PTHR34704">
    <property type="entry name" value="ATPASE"/>
    <property type="match status" value="1"/>
</dbReference>
<proteinExistence type="predicted"/>
<organism evidence="2">
    <name type="scientific">hydrothermal vent metagenome</name>
    <dbReference type="NCBI Taxonomy" id="652676"/>
    <lineage>
        <taxon>unclassified sequences</taxon>
        <taxon>metagenomes</taxon>
        <taxon>ecological metagenomes</taxon>
    </lineage>
</organism>
<dbReference type="PANTHER" id="PTHR34704:SF1">
    <property type="entry name" value="ATPASE"/>
    <property type="match status" value="1"/>
</dbReference>
<name>A0A1W1BKJ6_9ZZZZ</name>
<evidence type="ECO:0000259" key="1">
    <source>
        <dbReference type="Pfam" id="PF03008"/>
    </source>
</evidence>
<gene>
    <name evidence="2" type="ORF">MNB_SV-6-96</name>
</gene>
<dbReference type="Pfam" id="PF03008">
    <property type="entry name" value="DUF234"/>
    <property type="match status" value="1"/>
</dbReference>
<accession>A0A1W1BKJ6</accession>
<dbReference type="EMBL" id="FPHC01000031">
    <property type="protein sequence ID" value="SFV54019.1"/>
    <property type="molecule type" value="Genomic_DNA"/>
</dbReference>
<sequence>MDLIPSKFDYLQSHISPSYLLDRPYRDILIAIAQGDGKLHNISKRAKQSEAVCSELILQLVELDILQIENSRENPLRLHPKQKIKRSLRSYRIEPKVRFQIPFLRFWFGFVEPYRDRLLSGDSQRFIENYNSHYDRCVSLVFEQLSDDLLELHFGGEDTIISRGSFWDHHSEFDILSITKRGDIILGECKYKDRRVCKNELNKLKEKAKNSGIVVDTYALFSKDGFSNELKYTKDKNLLLFDLSDFKKLQL</sequence>
<feature type="domain" description="DUF234" evidence="1">
    <location>
        <begin position="107"/>
        <end position="194"/>
    </location>
</feature>
<dbReference type="AlphaFoldDB" id="A0A1W1BKJ6"/>
<protein>
    <recommendedName>
        <fullName evidence="1">DUF234 domain-containing protein</fullName>
    </recommendedName>
</protein>